<dbReference type="RefSeq" id="XP_067527669.1">
    <property type="nucleotide sequence ID" value="XM_067671664.1"/>
</dbReference>
<keyword evidence="2" id="KW-1185">Reference proteome</keyword>
<sequence length="53" mass="6323">MAVSDSRFKRLSLREPTDHQSIPRLIQDYYRKEKGFECKKTIAVVETKNKRKP</sequence>
<dbReference type="VEuPathDB" id="FungiDB:RO3G_17080"/>
<evidence type="ECO:0000313" key="2">
    <source>
        <dbReference type="Proteomes" id="UP000009138"/>
    </source>
</evidence>
<dbReference type="AlphaFoldDB" id="I1CUZ3"/>
<name>I1CUZ3_RHIO9</name>
<accession>I1CUZ3</accession>
<protein>
    <submittedName>
        <fullName evidence="1">Uncharacterized protein</fullName>
    </submittedName>
</protein>
<dbReference type="InParanoid" id="I1CUZ3"/>
<reference evidence="1 2" key="1">
    <citation type="journal article" date="2009" name="PLoS Genet.">
        <title>Genomic analysis of the basal lineage fungus Rhizopus oryzae reveals a whole-genome duplication.</title>
        <authorList>
            <person name="Ma L.-J."/>
            <person name="Ibrahim A.S."/>
            <person name="Skory C."/>
            <person name="Grabherr M.G."/>
            <person name="Burger G."/>
            <person name="Butler M."/>
            <person name="Elias M."/>
            <person name="Idnurm A."/>
            <person name="Lang B.F."/>
            <person name="Sone T."/>
            <person name="Abe A."/>
            <person name="Calvo S.E."/>
            <person name="Corrochano L.M."/>
            <person name="Engels R."/>
            <person name="Fu J."/>
            <person name="Hansberg W."/>
            <person name="Kim J.-M."/>
            <person name="Kodira C.D."/>
            <person name="Koehrsen M.J."/>
            <person name="Liu B."/>
            <person name="Miranda-Saavedra D."/>
            <person name="O'Leary S."/>
            <person name="Ortiz-Castellanos L."/>
            <person name="Poulter R."/>
            <person name="Rodriguez-Romero J."/>
            <person name="Ruiz-Herrera J."/>
            <person name="Shen Y.-Q."/>
            <person name="Zeng Q."/>
            <person name="Galagan J."/>
            <person name="Birren B.W."/>
            <person name="Cuomo C.A."/>
            <person name="Wickes B.L."/>
        </authorList>
    </citation>
    <scope>NUCLEOTIDE SEQUENCE [LARGE SCALE GENOMIC DNA]</scope>
    <source>
        <strain evidence="2">RA 99-880 / ATCC MYA-4621 / FGSC 9543 / NRRL 43880</strain>
    </source>
</reference>
<proteinExistence type="predicted"/>
<organism evidence="1 2">
    <name type="scientific">Rhizopus delemar (strain RA 99-880 / ATCC MYA-4621 / FGSC 9543 / NRRL 43880)</name>
    <name type="common">Mucormycosis agent</name>
    <name type="synonym">Rhizopus arrhizus var. delemar</name>
    <dbReference type="NCBI Taxonomy" id="246409"/>
    <lineage>
        <taxon>Eukaryota</taxon>
        <taxon>Fungi</taxon>
        <taxon>Fungi incertae sedis</taxon>
        <taxon>Mucoromycota</taxon>
        <taxon>Mucoromycotina</taxon>
        <taxon>Mucoromycetes</taxon>
        <taxon>Mucorales</taxon>
        <taxon>Mucorineae</taxon>
        <taxon>Rhizopodaceae</taxon>
        <taxon>Rhizopus</taxon>
    </lineage>
</organism>
<gene>
    <name evidence="1" type="ORF">RO3G_17080</name>
</gene>
<dbReference type="GeneID" id="93624045"/>
<evidence type="ECO:0000313" key="1">
    <source>
        <dbReference type="EMBL" id="EIE92273.1"/>
    </source>
</evidence>
<dbReference type="Proteomes" id="UP000009138">
    <property type="component" value="Unassembled WGS sequence"/>
</dbReference>
<dbReference type="EMBL" id="CH476755">
    <property type="protein sequence ID" value="EIE92273.1"/>
    <property type="molecule type" value="Genomic_DNA"/>
</dbReference>